<name>A0AAN6MCU6_9PEZI</name>
<organism evidence="2 3">
    <name type="scientific">Staphylotrichum tortipilum</name>
    <dbReference type="NCBI Taxonomy" id="2831512"/>
    <lineage>
        <taxon>Eukaryota</taxon>
        <taxon>Fungi</taxon>
        <taxon>Dikarya</taxon>
        <taxon>Ascomycota</taxon>
        <taxon>Pezizomycotina</taxon>
        <taxon>Sordariomycetes</taxon>
        <taxon>Sordariomycetidae</taxon>
        <taxon>Sordariales</taxon>
        <taxon>Chaetomiaceae</taxon>
        <taxon>Staphylotrichum</taxon>
    </lineage>
</organism>
<feature type="region of interest" description="Disordered" evidence="1">
    <location>
        <begin position="273"/>
        <end position="352"/>
    </location>
</feature>
<reference evidence="2" key="2">
    <citation type="submission" date="2023-05" db="EMBL/GenBank/DDBJ databases">
        <authorList>
            <consortium name="Lawrence Berkeley National Laboratory"/>
            <person name="Steindorff A."/>
            <person name="Hensen N."/>
            <person name="Bonometti L."/>
            <person name="Westerberg I."/>
            <person name="Brannstrom I.O."/>
            <person name="Guillou S."/>
            <person name="Cros-Aarteil S."/>
            <person name="Calhoun S."/>
            <person name="Haridas S."/>
            <person name="Kuo A."/>
            <person name="Mondo S."/>
            <person name="Pangilinan J."/>
            <person name="Riley R."/>
            <person name="Labutti K."/>
            <person name="Andreopoulos B."/>
            <person name="Lipzen A."/>
            <person name="Chen C."/>
            <person name="Yanf M."/>
            <person name="Daum C."/>
            <person name="Ng V."/>
            <person name="Clum A."/>
            <person name="Ohm R."/>
            <person name="Martin F."/>
            <person name="Silar P."/>
            <person name="Natvig D."/>
            <person name="Lalanne C."/>
            <person name="Gautier V."/>
            <person name="Ament-Velasquez S.L."/>
            <person name="Kruys A."/>
            <person name="Hutchinson M.I."/>
            <person name="Powell A.J."/>
            <person name="Barry K."/>
            <person name="Miller A.N."/>
            <person name="Grigoriev I.V."/>
            <person name="Debuchy R."/>
            <person name="Gladieux P."/>
            <person name="Thoren M.H."/>
            <person name="Johannesson H."/>
        </authorList>
    </citation>
    <scope>NUCLEOTIDE SEQUENCE</scope>
    <source>
        <strain evidence="2">CBS 103.79</strain>
    </source>
</reference>
<evidence type="ECO:0000313" key="2">
    <source>
        <dbReference type="EMBL" id="KAK3897957.1"/>
    </source>
</evidence>
<accession>A0AAN6MCU6</accession>
<sequence>MSSPSDTDDSFLDNLAARTVIESDGHVTTVTIPGAEKLSLEAMNAVYDRARRLLNPAPFDPAALQHKLEALRSETPPPYGDDVDEETRALETQARQDLIAQGCPPCYPPSLTVPLRNPPSRYQPIISYWHSLSITDDAVLSAQRWDWSKFCDYQRTARQRYGSKKFHRYEERAAERRHRHGLPGPVHFTFDRTQQTRLETWTEYQNYHLLRHEELNQKLETQQARLATFEGLVAAGTAKQDTYALAALHSGVDACEQAIEKHKLLLRWVEQQRRTMTREPSAPPRTLRRTPARRGRRVDGGDLSRVLGSARISKTDSKPQQQRRVTRSQQNDGTVTTRSGRVSRPPGRWTPG</sequence>
<reference evidence="2" key="1">
    <citation type="journal article" date="2023" name="Mol. Phylogenet. Evol.">
        <title>Genome-scale phylogeny and comparative genomics of the fungal order Sordariales.</title>
        <authorList>
            <person name="Hensen N."/>
            <person name="Bonometti L."/>
            <person name="Westerberg I."/>
            <person name="Brannstrom I.O."/>
            <person name="Guillou S."/>
            <person name="Cros-Aarteil S."/>
            <person name="Calhoun S."/>
            <person name="Haridas S."/>
            <person name="Kuo A."/>
            <person name="Mondo S."/>
            <person name="Pangilinan J."/>
            <person name="Riley R."/>
            <person name="LaButti K."/>
            <person name="Andreopoulos B."/>
            <person name="Lipzen A."/>
            <person name="Chen C."/>
            <person name="Yan M."/>
            <person name="Daum C."/>
            <person name="Ng V."/>
            <person name="Clum A."/>
            <person name="Steindorff A."/>
            <person name="Ohm R.A."/>
            <person name="Martin F."/>
            <person name="Silar P."/>
            <person name="Natvig D.O."/>
            <person name="Lalanne C."/>
            <person name="Gautier V."/>
            <person name="Ament-Velasquez S.L."/>
            <person name="Kruys A."/>
            <person name="Hutchinson M.I."/>
            <person name="Powell A.J."/>
            <person name="Barry K."/>
            <person name="Miller A.N."/>
            <person name="Grigoriev I.V."/>
            <person name="Debuchy R."/>
            <person name="Gladieux P."/>
            <person name="Hiltunen Thoren M."/>
            <person name="Johannesson H."/>
        </authorList>
    </citation>
    <scope>NUCLEOTIDE SEQUENCE</scope>
    <source>
        <strain evidence="2">CBS 103.79</strain>
    </source>
</reference>
<feature type="compositionally biased region" description="Basic residues" evidence="1">
    <location>
        <begin position="286"/>
        <end position="296"/>
    </location>
</feature>
<evidence type="ECO:0000313" key="3">
    <source>
        <dbReference type="Proteomes" id="UP001303889"/>
    </source>
</evidence>
<proteinExistence type="predicted"/>
<feature type="compositionally biased region" description="Polar residues" evidence="1">
    <location>
        <begin position="318"/>
        <end position="340"/>
    </location>
</feature>
<dbReference type="EMBL" id="MU856032">
    <property type="protein sequence ID" value="KAK3897957.1"/>
    <property type="molecule type" value="Genomic_DNA"/>
</dbReference>
<comment type="caution">
    <text evidence="2">The sequence shown here is derived from an EMBL/GenBank/DDBJ whole genome shotgun (WGS) entry which is preliminary data.</text>
</comment>
<dbReference type="Proteomes" id="UP001303889">
    <property type="component" value="Unassembled WGS sequence"/>
</dbReference>
<evidence type="ECO:0000256" key="1">
    <source>
        <dbReference type="SAM" id="MobiDB-lite"/>
    </source>
</evidence>
<keyword evidence="3" id="KW-1185">Reference proteome</keyword>
<dbReference type="AlphaFoldDB" id="A0AAN6MCU6"/>
<protein>
    <submittedName>
        <fullName evidence="2">Uncharacterized protein</fullName>
    </submittedName>
</protein>
<gene>
    <name evidence="2" type="ORF">C8A05DRAFT_38468</name>
</gene>